<feature type="transmembrane region" description="Helical" evidence="9">
    <location>
        <begin position="20"/>
        <end position="42"/>
    </location>
</feature>
<gene>
    <name evidence="11" type="ORF">GCM10011390_20310</name>
</gene>
<evidence type="ECO:0000256" key="7">
    <source>
        <dbReference type="ARBA" id="ARBA00022989"/>
    </source>
</evidence>
<evidence type="ECO:0000313" key="12">
    <source>
        <dbReference type="Proteomes" id="UP000644699"/>
    </source>
</evidence>
<dbReference type="GO" id="GO:0006865">
    <property type="term" value="P:amino acid transport"/>
    <property type="evidence" value="ECO:0007669"/>
    <property type="project" value="UniProtKB-KW"/>
</dbReference>
<evidence type="ECO:0000256" key="8">
    <source>
        <dbReference type="ARBA" id="ARBA00023136"/>
    </source>
</evidence>
<dbReference type="CDD" id="cd06261">
    <property type="entry name" value="TM_PBP2"/>
    <property type="match status" value="1"/>
</dbReference>
<dbReference type="RefSeq" id="WP_188908152.1">
    <property type="nucleotide sequence ID" value="NZ_BMIQ01000003.1"/>
</dbReference>
<reference evidence="11" key="2">
    <citation type="submission" date="2020-09" db="EMBL/GenBank/DDBJ databases">
        <authorList>
            <person name="Sun Q."/>
            <person name="Zhou Y."/>
        </authorList>
    </citation>
    <scope>NUCLEOTIDE SEQUENCE</scope>
    <source>
        <strain evidence="11">CGMCC 1.15367</strain>
    </source>
</reference>
<dbReference type="Pfam" id="PF00528">
    <property type="entry name" value="BPD_transp_1"/>
    <property type="match status" value="1"/>
</dbReference>
<dbReference type="EMBL" id="BMIQ01000003">
    <property type="protein sequence ID" value="GGE01371.1"/>
    <property type="molecule type" value="Genomic_DNA"/>
</dbReference>
<feature type="transmembrane region" description="Helical" evidence="9">
    <location>
        <begin position="54"/>
        <end position="75"/>
    </location>
</feature>
<dbReference type="Gene3D" id="1.10.3720.10">
    <property type="entry name" value="MetI-like"/>
    <property type="match status" value="1"/>
</dbReference>
<protein>
    <submittedName>
        <fullName evidence="11">Glutamine ABC transporter permease</fullName>
    </submittedName>
</protein>
<organism evidence="11 12">
    <name type="scientific">Aureimonas endophytica</name>
    <dbReference type="NCBI Taxonomy" id="2027858"/>
    <lineage>
        <taxon>Bacteria</taxon>
        <taxon>Pseudomonadati</taxon>
        <taxon>Pseudomonadota</taxon>
        <taxon>Alphaproteobacteria</taxon>
        <taxon>Hyphomicrobiales</taxon>
        <taxon>Aurantimonadaceae</taxon>
        <taxon>Aureimonas</taxon>
    </lineage>
</organism>
<keyword evidence="4" id="KW-1003">Cell membrane</keyword>
<evidence type="ECO:0000256" key="5">
    <source>
        <dbReference type="ARBA" id="ARBA00022692"/>
    </source>
</evidence>
<comment type="caution">
    <text evidence="11">The sequence shown here is derived from an EMBL/GenBank/DDBJ whole genome shotgun (WGS) entry which is preliminary data.</text>
</comment>
<dbReference type="InterPro" id="IPR035906">
    <property type="entry name" value="MetI-like_sf"/>
</dbReference>
<comment type="subcellular location">
    <subcellularLocation>
        <location evidence="1">Cell inner membrane</location>
        <topology evidence="1">Multi-pass membrane protein</topology>
    </subcellularLocation>
    <subcellularLocation>
        <location evidence="9">Cell membrane</location>
        <topology evidence="9">Multi-pass membrane protein</topology>
    </subcellularLocation>
</comment>
<dbReference type="PANTHER" id="PTHR30614">
    <property type="entry name" value="MEMBRANE COMPONENT OF AMINO ACID ABC TRANSPORTER"/>
    <property type="match status" value="1"/>
</dbReference>
<dbReference type="GO" id="GO:0022857">
    <property type="term" value="F:transmembrane transporter activity"/>
    <property type="evidence" value="ECO:0007669"/>
    <property type="project" value="InterPro"/>
</dbReference>
<keyword evidence="3 9" id="KW-0813">Transport</keyword>
<feature type="transmembrane region" description="Helical" evidence="9">
    <location>
        <begin position="87"/>
        <end position="104"/>
    </location>
</feature>
<dbReference type="PROSITE" id="PS50928">
    <property type="entry name" value="ABC_TM1"/>
    <property type="match status" value="1"/>
</dbReference>
<evidence type="ECO:0000256" key="4">
    <source>
        <dbReference type="ARBA" id="ARBA00022475"/>
    </source>
</evidence>
<keyword evidence="6" id="KW-0029">Amino-acid transport</keyword>
<keyword evidence="12" id="KW-1185">Reference proteome</keyword>
<name>A0A917E4T7_9HYPH</name>
<accession>A0A917E4T7</accession>
<feature type="domain" description="ABC transmembrane type-1" evidence="10">
    <location>
        <begin position="19"/>
        <end position="207"/>
    </location>
</feature>
<feature type="transmembrane region" description="Helical" evidence="9">
    <location>
        <begin position="187"/>
        <end position="207"/>
    </location>
</feature>
<comment type="similarity">
    <text evidence="2">Belongs to the binding-protein-dependent transport system permease family. HisMQ subfamily.</text>
</comment>
<dbReference type="InterPro" id="IPR000515">
    <property type="entry name" value="MetI-like"/>
</dbReference>
<evidence type="ECO:0000313" key="11">
    <source>
        <dbReference type="EMBL" id="GGE01371.1"/>
    </source>
</evidence>
<keyword evidence="7 9" id="KW-1133">Transmembrane helix</keyword>
<evidence type="ECO:0000256" key="1">
    <source>
        <dbReference type="ARBA" id="ARBA00004429"/>
    </source>
</evidence>
<evidence type="ECO:0000256" key="6">
    <source>
        <dbReference type="ARBA" id="ARBA00022970"/>
    </source>
</evidence>
<proteinExistence type="inferred from homology"/>
<reference evidence="11" key="1">
    <citation type="journal article" date="2014" name="Int. J. Syst. Evol. Microbiol.">
        <title>Complete genome sequence of Corynebacterium casei LMG S-19264T (=DSM 44701T), isolated from a smear-ripened cheese.</title>
        <authorList>
            <consortium name="US DOE Joint Genome Institute (JGI-PGF)"/>
            <person name="Walter F."/>
            <person name="Albersmeier A."/>
            <person name="Kalinowski J."/>
            <person name="Ruckert C."/>
        </authorList>
    </citation>
    <scope>NUCLEOTIDE SEQUENCE</scope>
    <source>
        <strain evidence="11">CGMCC 1.15367</strain>
    </source>
</reference>
<dbReference type="InterPro" id="IPR043429">
    <property type="entry name" value="ArtM/GltK/GlnP/TcyL/YhdX-like"/>
</dbReference>
<evidence type="ECO:0000256" key="3">
    <source>
        <dbReference type="ARBA" id="ARBA00022448"/>
    </source>
</evidence>
<sequence>MSEILDFWREWLPTLLDGLVVSLEVTAASLALGIPLGLALALAVQARSAALRSVALVLVEIGRGTPALILLQFAYYGLPSAGLTLDSYGAAVVALAACTGAYTSEIIRAGLEAVAEGQREAAVAIGFSRLDQLRYVILPQGLRIAVPPLLGFSILIFQGTSLCYAIALPELMSQAYAVGSNTFRYMPILILAGLLFAAICIPATLLVSRLEHRLDRHSR</sequence>
<dbReference type="SUPFAM" id="SSF161098">
    <property type="entry name" value="MetI-like"/>
    <property type="match status" value="1"/>
</dbReference>
<dbReference type="PANTHER" id="PTHR30614:SF0">
    <property type="entry name" value="L-CYSTINE TRANSPORT SYSTEM PERMEASE PROTEIN TCYL"/>
    <property type="match status" value="1"/>
</dbReference>
<dbReference type="AlphaFoldDB" id="A0A917E4T7"/>
<keyword evidence="8 9" id="KW-0472">Membrane</keyword>
<keyword evidence="5 9" id="KW-0812">Transmembrane</keyword>
<evidence type="ECO:0000259" key="10">
    <source>
        <dbReference type="PROSITE" id="PS50928"/>
    </source>
</evidence>
<evidence type="ECO:0000256" key="2">
    <source>
        <dbReference type="ARBA" id="ARBA00010072"/>
    </source>
</evidence>
<dbReference type="NCBIfam" id="TIGR01726">
    <property type="entry name" value="HEQRo_perm_3TM"/>
    <property type="match status" value="1"/>
</dbReference>
<dbReference type="Proteomes" id="UP000644699">
    <property type="component" value="Unassembled WGS sequence"/>
</dbReference>
<feature type="transmembrane region" description="Helical" evidence="9">
    <location>
        <begin position="144"/>
        <end position="167"/>
    </location>
</feature>
<evidence type="ECO:0000256" key="9">
    <source>
        <dbReference type="RuleBase" id="RU363032"/>
    </source>
</evidence>
<dbReference type="InterPro" id="IPR010065">
    <property type="entry name" value="AA_ABC_transptr_permease_3TM"/>
</dbReference>
<dbReference type="GO" id="GO:0043190">
    <property type="term" value="C:ATP-binding cassette (ABC) transporter complex"/>
    <property type="evidence" value="ECO:0007669"/>
    <property type="project" value="InterPro"/>
</dbReference>